<dbReference type="Proteomes" id="UP000063718">
    <property type="component" value="Unassembled WGS sequence"/>
</dbReference>
<gene>
    <name evidence="2" type="ORF">MTY_1916</name>
</gene>
<organism evidence="2">
    <name type="scientific">Moorella thermoacetica Y72</name>
    <dbReference type="NCBI Taxonomy" id="1325331"/>
    <lineage>
        <taxon>Bacteria</taxon>
        <taxon>Bacillati</taxon>
        <taxon>Bacillota</taxon>
        <taxon>Clostridia</taxon>
        <taxon>Neomoorellales</taxon>
        <taxon>Neomoorellaceae</taxon>
        <taxon>Neomoorella</taxon>
    </lineage>
</organism>
<feature type="domain" description="RND related barrel-sandwich hybrid" evidence="1">
    <location>
        <begin position="79"/>
        <end position="180"/>
    </location>
</feature>
<proteinExistence type="predicted"/>
<evidence type="ECO:0000259" key="1">
    <source>
        <dbReference type="Pfam" id="PF26018"/>
    </source>
</evidence>
<dbReference type="Pfam" id="PF26018">
    <property type="entry name" value="BSH_RND_rel"/>
    <property type="match status" value="1"/>
</dbReference>
<reference evidence="2" key="1">
    <citation type="journal article" date="2014" name="Gene">
        <title>Genome-guided analysis of transformation efficiency and carbon dioxide assimilation by Moorella thermoacetica Y72.</title>
        <authorList>
            <person name="Tsukahara K."/>
            <person name="Kita A."/>
            <person name="Nakashimada Y."/>
            <person name="Hoshino T."/>
            <person name="Murakami K."/>
        </authorList>
    </citation>
    <scope>NUCLEOTIDE SEQUENCE [LARGE SCALE GENOMIC DNA]</scope>
    <source>
        <strain evidence="2">Y72</strain>
    </source>
</reference>
<dbReference type="EMBL" id="DF238840">
    <property type="protein sequence ID" value="GAF26576.1"/>
    <property type="molecule type" value="Genomic_DNA"/>
</dbReference>
<protein>
    <submittedName>
        <fullName evidence="2">Membrane-fusion protein</fullName>
    </submittedName>
</protein>
<evidence type="ECO:0000313" key="2">
    <source>
        <dbReference type="EMBL" id="GAF26576.1"/>
    </source>
</evidence>
<dbReference type="InterPro" id="IPR058709">
    <property type="entry name" value="BSH_RND-rel"/>
</dbReference>
<sequence>MKTANNPSPPPVKARPRRRRRPGRFIVRVALLILLLLVAWSGIRGAARAVAWHFLLTRQVDTGTLEDNLPLEVYIAREEKVLTAPVTGTLTPVVPEGERVPVGATIANLLPVAAGTNPVAIKAPYPGQVSYEVDGLEANLQPATLGNISYQDLKRLIALARPVTARGQVKEGEPVVRLVNNLDPLRLYVPLENWPAGWKVGQEVTLKVPGDNGEVRARIIRLQDEGNQRAAVMEVATWDNSWLLPRQMAVVAVLRRYRGIILPASALDVGPGGEKGVYVLGANSFKWQPVTIVGQVGDQVAVRGLEAGAEVVLRPRLARWLMN</sequence>
<dbReference type="Gene3D" id="2.40.420.20">
    <property type="match status" value="1"/>
</dbReference>
<accession>A0A0S6UGQ0</accession>
<name>A0A0S6UGQ0_NEOTH</name>
<dbReference type="RefSeq" id="WP_025774286.1">
    <property type="nucleotide sequence ID" value="NZ_DF238840.1"/>
</dbReference>
<dbReference type="AlphaFoldDB" id="A0A0S6UGQ0"/>